<protein>
    <submittedName>
        <fullName evidence="1">Uncharacterized protein</fullName>
    </submittedName>
</protein>
<evidence type="ECO:0000313" key="1">
    <source>
        <dbReference type="EMBL" id="ANJ26801.1"/>
    </source>
</evidence>
<dbReference type="RefSeq" id="WP_067875747.1">
    <property type="nucleotide sequence ID" value="NZ_CP013979.1"/>
</dbReference>
<dbReference type="KEGG" id="agy:ATC03_08815"/>
<keyword evidence="2" id="KW-1185">Reference proteome</keyword>
<sequence length="92" mass="9965">MTDETEYTPTTEEIREAWVIVDEPDTGSAPPLWIAPEFDRWLAEHDAEVAAKALEDAIAFIDASPAVTWTGKGGVKSRLVALRVSTGGENHG</sequence>
<dbReference type="OrthoDB" id="5126464at2"/>
<organism evidence="1 2">
    <name type="scientific">Agromyces aureus</name>
    <dbReference type="NCBI Taxonomy" id="453304"/>
    <lineage>
        <taxon>Bacteria</taxon>
        <taxon>Bacillati</taxon>
        <taxon>Actinomycetota</taxon>
        <taxon>Actinomycetes</taxon>
        <taxon>Micrococcales</taxon>
        <taxon>Microbacteriaceae</taxon>
        <taxon>Agromyces</taxon>
    </lineage>
</organism>
<reference evidence="2" key="2">
    <citation type="submission" date="2016-01" db="EMBL/GenBank/DDBJ databases">
        <title>Complete genome sequence of Agromyces aureus AR33T and comparison with related organisms.</title>
        <authorList>
            <person name="Corretto E."/>
            <person name="Antonielli L."/>
            <person name="Sessitsch A."/>
            <person name="Brader G."/>
        </authorList>
    </citation>
    <scope>NUCLEOTIDE SEQUENCE [LARGE SCALE GENOMIC DNA]</scope>
    <source>
        <strain evidence="2">AR33</strain>
    </source>
</reference>
<accession>A0A191WEW5</accession>
<gene>
    <name evidence="1" type="ORF">ATC03_08815</name>
</gene>
<reference evidence="1 2" key="1">
    <citation type="journal article" date="2016" name="Int. J. Syst. Evol. Microbiol.">
        <title>Agromyces aureus sp. nov., isolated from the rhizosphere of Salix caprea L. grown in a heavy-metal-contaminated soil.</title>
        <authorList>
            <person name="Corretto E."/>
            <person name="Antonielli L."/>
            <person name="Sessitsch A."/>
            <person name="Compant S."/>
            <person name="Gorfer M."/>
            <person name="Kuffner M."/>
            <person name="Brader G."/>
        </authorList>
    </citation>
    <scope>NUCLEOTIDE SEQUENCE [LARGE SCALE GENOMIC DNA]</scope>
    <source>
        <strain evidence="1 2">AR33</strain>
    </source>
</reference>
<dbReference type="EMBL" id="CP013979">
    <property type="protein sequence ID" value="ANJ26801.1"/>
    <property type="molecule type" value="Genomic_DNA"/>
</dbReference>
<evidence type="ECO:0000313" key="2">
    <source>
        <dbReference type="Proteomes" id="UP000078437"/>
    </source>
</evidence>
<dbReference type="Proteomes" id="UP000078437">
    <property type="component" value="Chromosome"/>
</dbReference>
<proteinExistence type="predicted"/>
<name>A0A191WEW5_9MICO</name>
<dbReference type="STRING" id="453304.ATC03_08815"/>
<dbReference type="AlphaFoldDB" id="A0A191WEW5"/>